<protein>
    <submittedName>
        <fullName evidence="2">Alpha-glucosidase</fullName>
    </submittedName>
</protein>
<dbReference type="EMBL" id="JACTAM010000024">
    <property type="protein sequence ID" value="KAI2649256.1"/>
    <property type="molecule type" value="Genomic_DNA"/>
</dbReference>
<keyword evidence="3" id="KW-1185">Reference proteome</keyword>
<comment type="caution">
    <text evidence="2">The sequence shown here is derived from an EMBL/GenBank/DDBJ whole genome shotgun (WGS) entry which is preliminary data.</text>
</comment>
<proteinExistence type="predicted"/>
<name>A0ABQ8LHF5_LABRO</name>
<accession>A0ABQ8LHF5</accession>
<gene>
    <name evidence="2" type="ORF">H4Q32_020493</name>
</gene>
<sequence>MAEYTVQAAMVDQGARGAMAEYTVHAAMEDQGARVAMAEDTVQAAKVDQGARGAIAEYTVRAAMAEHTVHEGSPPQNFFLGEIRVLSAREGTGGLGLGGASSEGRSGGAGSGGRSGRRSGSGGLNGTICWILKRNSSAQNIFVLGPFFCQGTCAGRRSKDEEMINTWKKLTKGRTSLQHSTDLGFMVVWPNSILSSFFTATVSFLSWQPQCSDSSSSAFDLEVHDKWLS</sequence>
<evidence type="ECO:0000313" key="2">
    <source>
        <dbReference type="EMBL" id="KAI2649256.1"/>
    </source>
</evidence>
<feature type="region of interest" description="Disordered" evidence="1">
    <location>
        <begin position="94"/>
        <end position="120"/>
    </location>
</feature>
<reference evidence="2 3" key="1">
    <citation type="submission" date="2022-01" db="EMBL/GenBank/DDBJ databases">
        <title>A high-quality chromosome-level genome assembly of rohu carp, Labeo rohita.</title>
        <authorList>
            <person name="Arick M.A. II"/>
            <person name="Hsu C.-Y."/>
            <person name="Magbanua Z."/>
            <person name="Pechanova O."/>
            <person name="Grover C."/>
            <person name="Miller E."/>
            <person name="Thrash A."/>
            <person name="Ezzel L."/>
            <person name="Alam S."/>
            <person name="Benzie J."/>
            <person name="Hamilton M."/>
            <person name="Karsi A."/>
            <person name="Lawrence M.L."/>
            <person name="Peterson D.G."/>
        </authorList>
    </citation>
    <scope>NUCLEOTIDE SEQUENCE [LARGE SCALE GENOMIC DNA]</scope>
    <source>
        <strain evidence="3">BAU-BD-2019</strain>
        <tissue evidence="2">Blood</tissue>
    </source>
</reference>
<evidence type="ECO:0000313" key="3">
    <source>
        <dbReference type="Proteomes" id="UP000830375"/>
    </source>
</evidence>
<dbReference type="Proteomes" id="UP000830375">
    <property type="component" value="Unassembled WGS sequence"/>
</dbReference>
<evidence type="ECO:0000256" key="1">
    <source>
        <dbReference type="SAM" id="MobiDB-lite"/>
    </source>
</evidence>
<organism evidence="2 3">
    <name type="scientific">Labeo rohita</name>
    <name type="common">Indian major carp</name>
    <name type="synonym">Cyprinus rohita</name>
    <dbReference type="NCBI Taxonomy" id="84645"/>
    <lineage>
        <taxon>Eukaryota</taxon>
        <taxon>Metazoa</taxon>
        <taxon>Chordata</taxon>
        <taxon>Craniata</taxon>
        <taxon>Vertebrata</taxon>
        <taxon>Euteleostomi</taxon>
        <taxon>Actinopterygii</taxon>
        <taxon>Neopterygii</taxon>
        <taxon>Teleostei</taxon>
        <taxon>Ostariophysi</taxon>
        <taxon>Cypriniformes</taxon>
        <taxon>Cyprinidae</taxon>
        <taxon>Labeoninae</taxon>
        <taxon>Labeonini</taxon>
        <taxon>Labeo</taxon>
    </lineage>
</organism>